<dbReference type="Proteomes" id="UP000247832">
    <property type="component" value="Unassembled WGS sequence"/>
</dbReference>
<evidence type="ECO:0000256" key="2">
    <source>
        <dbReference type="ARBA" id="ARBA00022475"/>
    </source>
</evidence>
<feature type="transmembrane region" description="Helical" evidence="6">
    <location>
        <begin position="38"/>
        <end position="57"/>
    </location>
</feature>
<dbReference type="AlphaFoldDB" id="A0A2V5L0S6"/>
<keyword evidence="3 6" id="KW-0812">Transmembrane</keyword>
<evidence type="ECO:0000256" key="1">
    <source>
        <dbReference type="ARBA" id="ARBA00004651"/>
    </source>
</evidence>
<gene>
    <name evidence="7" type="ORF">CVV68_21030</name>
</gene>
<feature type="transmembrane region" description="Helical" evidence="6">
    <location>
        <begin position="281"/>
        <end position="300"/>
    </location>
</feature>
<dbReference type="OrthoDB" id="3214926at2"/>
<comment type="subcellular location">
    <subcellularLocation>
        <location evidence="1">Cell membrane</location>
        <topology evidence="1">Multi-pass membrane protein</topology>
    </subcellularLocation>
</comment>
<comment type="caution">
    <text evidence="7">The sequence shown here is derived from an EMBL/GenBank/DDBJ whole genome shotgun (WGS) entry which is preliminary data.</text>
</comment>
<feature type="transmembrane region" description="Helical" evidence="6">
    <location>
        <begin position="312"/>
        <end position="334"/>
    </location>
</feature>
<dbReference type="PANTHER" id="PTHR39087">
    <property type="entry name" value="UPF0104 MEMBRANE PROTEIN MJ1595"/>
    <property type="match status" value="1"/>
</dbReference>
<reference evidence="7 8" key="1">
    <citation type="submission" date="2018-05" db="EMBL/GenBank/DDBJ databases">
        <title>Genetic diversity of glacier-inhabiting Cryobacterium bacteria in China and description of Cryobacterium mengkeensis sp. nov. and Arthrobacter glacialis sp. nov.</title>
        <authorList>
            <person name="Liu Q."/>
            <person name="Xin Y.-H."/>
        </authorList>
    </citation>
    <scope>NUCLEOTIDE SEQUENCE [LARGE SCALE GENOMIC DNA]</scope>
    <source>
        <strain evidence="7 8">LI2</strain>
    </source>
</reference>
<accession>A0A2V5L0S6</accession>
<dbReference type="RefSeq" id="WP_110502952.1">
    <property type="nucleotide sequence ID" value="NZ_QJVD01000040.1"/>
</dbReference>
<dbReference type="InterPro" id="IPR022791">
    <property type="entry name" value="L-PG_synthase/AglD"/>
</dbReference>
<proteinExistence type="predicted"/>
<evidence type="ECO:0000313" key="7">
    <source>
        <dbReference type="EMBL" id="PYI64749.1"/>
    </source>
</evidence>
<sequence length="363" mass="37881">MDATHSDDDGHLRPAMSAGVVAGTATNPVVVHRHIPKWLLAVASALVLIVLVPWIIVPQYSNAVQTLGTLERISLPLVLLAGILELSSLLAYSALTASVLGPGRPSYFTLLRIDLADLGVNHVVPGGGATAAAVRFSLLQRAGTRPAEALTAATIEIAGSNLVLAATFAVGLLLSLTTVAANGYYRTASIAGFLGLLGTGLGIWFLTRYTDSAIGIARATVRHLPLVSENSAEAFLRMMANQILLLGRSPRRIGVDFLLGAANWLLDAAALWVLLAAFGHYIGIGPLLTVYGVGSILAMLPLTPGGLGIVEGVMVPALIGFGTPAGVALLGVIGWRLIEFWLPIPLGALAYASLRLGTFRQLR</sequence>
<keyword evidence="5 6" id="KW-0472">Membrane</keyword>
<keyword evidence="8" id="KW-1185">Reference proteome</keyword>
<dbReference type="PANTHER" id="PTHR39087:SF2">
    <property type="entry name" value="UPF0104 MEMBRANE PROTEIN MJ1595"/>
    <property type="match status" value="1"/>
</dbReference>
<evidence type="ECO:0000256" key="6">
    <source>
        <dbReference type="SAM" id="Phobius"/>
    </source>
</evidence>
<name>A0A2V5L0S6_9MICC</name>
<keyword evidence="2" id="KW-1003">Cell membrane</keyword>
<evidence type="ECO:0008006" key="9">
    <source>
        <dbReference type="Google" id="ProtNLM"/>
    </source>
</evidence>
<feature type="transmembrane region" description="Helical" evidence="6">
    <location>
        <begin position="162"/>
        <end position="181"/>
    </location>
</feature>
<feature type="transmembrane region" description="Helical" evidence="6">
    <location>
        <begin position="77"/>
        <end position="100"/>
    </location>
</feature>
<organism evidence="7 8">
    <name type="scientific">Arthrobacter livingstonensis</name>
    <dbReference type="NCBI Taxonomy" id="670078"/>
    <lineage>
        <taxon>Bacteria</taxon>
        <taxon>Bacillati</taxon>
        <taxon>Actinomycetota</taxon>
        <taxon>Actinomycetes</taxon>
        <taxon>Micrococcales</taxon>
        <taxon>Micrococcaceae</taxon>
        <taxon>Arthrobacter</taxon>
    </lineage>
</organism>
<evidence type="ECO:0000256" key="4">
    <source>
        <dbReference type="ARBA" id="ARBA00022989"/>
    </source>
</evidence>
<dbReference type="NCBIfam" id="TIGR00374">
    <property type="entry name" value="flippase-like domain"/>
    <property type="match status" value="1"/>
</dbReference>
<dbReference type="Pfam" id="PF03706">
    <property type="entry name" value="LPG_synthase_TM"/>
    <property type="match status" value="1"/>
</dbReference>
<protein>
    <recommendedName>
        <fullName evidence="9">TIGR00374 family protein</fullName>
    </recommendedName>
</protein>
<evidence type="ECO:0000256" key="5">
    <source>
        <dbReference type="ARBA" id="ARBA00023136"/>
    </source>
</evidence>
<keyword evidence="4 6" id="KW-1133">Transmembrane helix</keyword>
<dbReference type="EMBL" id="QJVD01000040">
    <property type="protein sequence ID" value="PYI64749.1"/>
    <property type="molecule type" value="Genomic_DNA"/>
</dbReference>
<feature type="transmembrane region" description="Helical" evidence="6">
    <location>
        <begin position="187"/>
        <end position="206"/>
    </location>
</feature>
<feature type="transmembrane region" description="Helical" evidence="6">
    <location>
        <begin position="340"/>
        <end position="358"/>
    </location>
</feature>
<evidence type="ECO:0000313" key="8">
    <source>
        <dbReference type="Proteomes" id="UP000247832"/>
    </source>
</evidence>
<evidence type="ECO:0000256" key="3">
    <source>
        <dbReference type="ARBA" id="ARBA00022692"/>
    </source>
</evidence>
<dbReference type="GO" id="GO:0005886">
    <property type="term" value="C:plasma membrane"/>
    <property type="evidence" value="ECO:0007669"/>
    <property type="project" value="UniProtKB-SubCell"/>
</dbReference>